<comment type="similarity">
    <text evidence="1 2">Belongs to the peptidase M67A family. CSN6 subfamily.</text>
</comment>
<dbReference type="InterPro" id="IPR000555">
    <property type="entry name" value="JAMM/MPN+_dom"/>
</dbReference>
<dbReference type="InParanoid" id="A0A0D1XEM9"/>
<reference evidence="5 6" key="1">
    <citation type="submission" date="2015-01" db="EMBL/GenBank/DDBJ databases">
        <title>The Genome Sequence of Ochroconis gallopava CBS43764.</title>
        <authorList>
            <consortium name="The Broad Institute Genomics Platform"/>
            <person name="Cuomo C."/>
            <person name="de Hoog S."/>
            <person name="Gorbushina A."/>
            <person name="Stielow B."/>
            <person name="Teixiera M."/>
            <person name="Abouelleil A."/>
            <person name="Chapman S.B."/>
            <person name="Priest M."/>
            <person name="Young S.K."/>
            <person name="Wortman J."/>
            <person name="Nusbaum C."/>
            <person name="Birren B."/>
        </authorList>
    </citation>
    <scope>NUCLEOTIDE SEQUENCE [LARGE SCALE GENOMIC DNA]</scope>
    <source>
        <strain evidence="5 6">CBS 43764</strain>
    </source>
</reference>
<dbReference type="GeneID" id="27315812"/>
<keyword evidence="2" id="KW-0736">Signalosome</keyword>
<dbReference type="AlphaFoldDB" id="A0A0D1XEM9"/>
<dbReference type="CDD" id="cd08063">
    <property type="entry name" value="MPN_CSN6"/>
    <property type="match status" value="1"/>
</dbReference>
<evidence type="ECO:0000259" key="4">
    <source>
        <dbReference type="PROSITE" id="PS50249"/>
    </source>
</evidence>
<sequence length="415" mass="44794">MAAAPSNPLLASTTPSDTSPEIQLHPLVILTISDTVARRTIRKQTGPIAGAILGQQNGRQITMEVAFDSKVEVGPDGQVQFDSKWFEDRLQMYKEVYKNPQLDLVGWWTLGAAAGPEQRHLPAQMQIQTEYSLESAPLLLFHPEMVEVSSGTEGKLPLTIYETVWTSDNNGMDVDGGERNHNLKYREVRYTIETSEAEMISVDFVARGGGNATAVDTSFSKVHNAGDANSKASAAAGAKGKSKDDSAETQKNGISREAFHLTTEEDELLATLTAKASAIKMLQSRLNLLTAYLKNLPPSYLSDASIPLDPSKGLELNHPLLRSINALLARLPLLTPPDTVSFTRESEQTASDVELVSLLSSLTRTVQDAKELGRKWNLAEPRKSRAGPVGGGFGASALSEFIDEEASGVGMVGGF</sequence>
<evidence type="ECO:0000256" key="1">
    <source>
        <dbReference type="ARBA" id="ARBA00010893"/>
    </source>
</evidence>
<gene>
    <name evidence="5" type="ORF">PV09_07839</name>
</gene>
<keyword evidence="2" id="KW-0539">Nucleus</keyword>
<dbReference type="GO" id="GO:0008237">
    <property type="term" value="F:metallopeptidase activity"/>
    <property type="evidence" value="ECO:0007669"/>
    <property type="project" value="InterPro"/>
</dbReference>
<dbReference type="Pfam" id="PF01398">
    <property type="entry name" value="JAB"/>
    <property type="match status" value="1"/>
</dbReference>
<dbReference type="InterPro" id="IPR024969">
    <property type="entry name" value="EIF3F/CSN6-like_C"/>
</dbReference>
<dbReference type="PANTHER" id="PTHR10540">
    <property type="entry name" value="EUKARYOTIC TRANSLATION INITIATION FACTOR 3 SUBUNIT F-RELATED"/>
    <property type="match status" value="1"/>
</dbReference>
<evidence type="ECO:0000256" key="2">
    <source>
        <dbReference type="RuleBase" id="RU367006"/>
    </source>
</evidence>
<dbReference type="GO" id="GO:0005737">
    <property type="term" value="C:cytoplasm"/>
    <property type="evidence" value="ECO:0007669"/>
    <property type="project" value="UniProtKB-SubCell"/>
</dbReference>
<dbReference type="Proteomes" id="UP000053259">
    <property type="component" value="Unassembled WGS sequence"/>
</dbReference>
<organism evidence="5 6">
    <name type="scientific">Verruconis gallopava</name>
    <dbReference type="NCBI Taxonomy" id="253628"/>
    <lineage>
        <taxon>Eukaryota</taxon>
        <taxon>Fungi</taxon>
        <taxon>Dikarya</taxon>
        <taxon>Ascomycota</taxon>
        <taxon>Pezizomycotina</taxon>
        <taxon>Dothideomycetes</taxon>
        <taxon>Pleosporomycetidae</taxon>
        <taxon>Venturiales</taxon>
        <taxon>Sympoventuriaceae</taxon>
        <taxon>Verruconis</taxon>
    </lineage>
</organism>
<dbReference type="HOGENOM" id="CLU_027018_2_0_1"/>
<dbReference type="InterPro" id="IPR037518">
    <property type="entry name" value="MPN"/>
</dbReference>
<dbReference type="STRING" id="253628.A0A0D1XEM9"/>
<comment type="function">
    <text evidence="2">Component of the COP9 signalosome complex (CSN), a complex involved in various cellular and developmental processes.</text>
</comment>
<dbReference type="PROSITE" id="PS50249">
    <property type="entry name" value="MPN"/>
    <property type="match status" value="1"/>
</dbReference>
<evidence type="ECO:0000256" key="3">
    <source>
        <dbReference type="SAM" id="MobiDB-lite"/>
    </source>
</evidence>
<dbReference type="GO" id="GO:0000338">
    <property type="term" value="P:protein deneddylation"/>
    <property type="evidence" value="ECO:0007669"/>
    <property type="project" value="InterPro"/>
</dbReference>
<feature type="region of interest" description="Disordered" evidence="3">
    <location>
        <begin position="230"/>
        <end position="256"/>
    </location>
</feature>
<dbReference type="RefSeq" id="XP_016210515.1">
    <property type="nucleotide sequence ID" value="XM_016361655.1"/>
</dbReference>
<dbReference type="Gene3D" id="3.40.140.10">
    <property type="entry name" value="Cytidine Deaminase, domain 2"/>
    <property type="match status" value="1"/>
</dbReference>
<feature type="domain" description="MPN" evidence="4">
    <location>
        <begin position="22"/>
        <end position="167"/>
    </location>
</feature>
<dbReference type="VEuPathDB" id="FungiDB:PV09_07839"/>
<proteinExistence type="inferred from homology"/>
<dbReference type="PANTHER" id="PTHR10540:SF8">
    <property type="entry name" value="COP9 SIGNALOSOME COMPLEX SUBUNIT 6"/>
    <property type="match status" value="1"/>
</dbReference>
<dbReference type="InterPro" id="IPR033859">
    <property type="entry name" value="MPN_CSN6"/>
</dbReference>
<accession>A0A0D1XEM9</accession>
<keyword evidence="6" id="KW-1185">Reference proteome</keyword>
<dbReference type="EMBL" id="KN847561">
    <property type="protein sequence ID" value="KIW00646.1"/>
    <property type="molecule type" value="Genomic_DNA"/>
</dbReference>
<name>A0A0D1XEM9_9PEZI</name>
<dbReference type="Pfam" id="PF13012">
    <property type="entry name" value="MitMem_reg"/>
    <property type="match status" value="1"/>
</dbReference>
<evidence type="ECO:0000313" key="6">
    <source>
        <dbReference type="Proteomes" id="UP000053259"/>
    </source>
</evidence>
<evidence type="ECO:0000313" key="5">
    <source>
        <dbReference type="EMBL" id="KIW00646.1"/>
    </source>
</evidence>
<protein>
    <recommendedName>
        <fullName evidence="2">COP9 signalosome complex subunit 6</fullName>
    </recommendedName>
</protein>
<dbReference type="GO" id="GO:0008180">
    <property type="term" value="C:COP9 signalosome"/>
    <property type="evidence" value="ECO:0007669"/>
    <property type="project" value="UniProtKB-UniRule"/>
</dbReference>
<dbReference type="OrthoDB" id="1378at2759"/>
<comment type="subcellular location">
    <subcellularLocation>
        <location evidence="2">Cytoplasm</location>
    </subcellularLocation>
    <subcellularLocation>
        <location evidence="2">Nucleus</location>
    </subcellularLocation>
</comment>
<feature type="compositionally biased region" description="Low complexity" evidence="3">
    <location>
        <begin position="230"/>
        <end position="239"/>
    </location>
</feature>
<keyword evidence="2" id="KW-0963">Cytoplasm</keyword>